<reference evidence="1" key="1">
    <citation type="submission" date="2018-05" db="EMBL/GenBank/DDBJ databases">
        <authorList>
            <person name="Lanie J.A."/>
            <person name="Ng W.-L."/>
            <person name="Kazmierczak K.M."/>
            <person name="Andrzejewski T.M."/>
            <person name="Davidsen T.M."/>
            <person name="Wayne K.J."/>
            <person name="Tettelin H."/>
            <person name="Glass J.I."/>
            <person name="Rusch D."/>
            <person name="Podicherti R."/>
            <person name="Tsui H.-C.T."/>
            <person name="Winkler M.E."/>
        </authorList>
    </citation>
    <scope>NUCLEOTIDE SEQUENCE</scope>
</reference>
<accession>A0A381TWS0</accession>
<gene>
    <name evidence="1" type="ORF">METZ01_LOCUS72782</name>
</gene>
<sequence>MGRTKTQGIRPTSRTSESAYRISYDLEPVGLGTRLTRNSEPAGQWWALHACLVWPLVQPTKAMNQSLVLRMIKAQLEVNNV</sequence>
<name>A0A381TWS0_9ZZZZ</name>
<evidence type="ECO:0000313" key="1">
    <source>
        <dbReference type="EMBL" id="SVA19928.1"/>
    </source>
</evidence>
<organism evidence="1">
    <name type="scientific">marine metagenome</name>
    <dbReference type="NCBI Taxonomy" id="408172"/>
    <lineage>
        <taxon>unclassified sequences</taxon>
        <taxon>metagenomes</taxon>
        <taxon>ecological metagenomes</taxon>
    </lineage>
</organism>
<dbReference type="EMBL" id="UINC01005224">
    <property type="protein sequence ID" value="SVA19928.1"/>
    <property type="molecule type" value="Genomic_DNA"/>
</dbReference>
<dbReference type="AlphaFoldDB" id="A0A381TWS0"/>
<protein>
    <submittedName>
        <fullName evidence="1">Uncharacterized protein</fullName>
    </submittedName>
</protein>
<proteinExistence type="predicted"/>